<evidence type="ECO:0000256" key="6">
    <source>
        <dbReference type="ARBA" id="ARBA00023002"/>
    </source>
</evidence>
<feature type="domain" description="DUS-like FMN-binding" evidence="10">
    <location>
        <begin position="8"/>
        <end position="256"/>
    </location>
</feature>
<reference evidence="11 12" key="1">
    <citation type="submission" date="2011-10" db="EMBL/GenBank/DDBJ databases">
        <title>The Genome Sequence of Lachnospiraceae bacterium ACC2.</title>
        <authorList>
            <consortium name="The Broad Institute Genome Sequencing Platform"/>
            <person name="Earl A."/>
            <person name="Ward D."/>
            <person name="Feldgarden M."/>
            <person name="Gevers D."/>
            <person name="Sizova M."/>
            <person name="Hazen A."/>
            <person name="Epstein S."/>
            <person name="Young S.K."/>
            <person name="Zeng Q."/>
            <person name="Gargeya S."/>
            <person name="Fitzgerald M."/>
            <person name="Haas B."/>
            <person name="Abouelleil A."/>
            <person name="Alvarado L."/>
            <person name="Arachchi H.M."/>
            <person name="Berlin A."/>
            <person name="Brown A."/>
            <person name="Chapman S.B."/>
            <person name="Chen Z."/>
            <person name="Dunbar C."/>
            <person name="Freedman E."/>
            <person name="Gearin G."/>
            <person name="Goldberg J."/>
            <person name="Griggs A."/>
            <person name="Gujja S."/>
            <person name="Heiman D."/>
            <person name="Howarth C."/>
            <person name="Larson L."/>
            <person name="Lui A."/>
            <person name="MacDonald P.J.P."/>
            <person name="Montmayeur A."/>
            <person name="Murphy C."/>
            <person name="Neiman D."/>
            <person name="Pearson M."/>
            <person name="Priest M."/>
            <person name="Roberts A."/>
            <person name="Saif S."/>
            <person name="Shea T."/>
            <person name="Shenoy N."/>
            <person name="Sisk P."/>
            <person name="Stolte C."/>
            <person name="Sykes S."/>
            <person name="Wortman J."/>
            <person name="Nusbaum C."/>
            <person name="Birren B."/>
        </authorList>
    </citation>
    <scope>NUCLEOTIDE SEQUENCE [LARGE SCALE GENOMIC DNA]</scope>
    <source>
        <strain evidence="11 12">ACC2</strain>
    </source>
</reference>
<feature type="binding site" evidence="9">
    <location>
        <position position="68"/>
    </location>
    <ligand>
        <name>FMN</name>
        <dbReference type="ChEBI" id="CHEBI:58210"/>
    </ligand>
</feature>
<evidence type="ECO:0000256" key="8">
    <source>
        <dbReference type="PIRSR" id="PIRSR006621-1"/>
    </source>
</evidence>
<keyword evidence="9" id="KW-0547">Nucleotide-binding</keyword>
<dbReference type="CDD" id="cd02801">
    <property type="entry name" value="DUS_like_FMN"/>
    <property type="match status" value="1"/>
</dbReference>
<proteinExistence type="inferred from homology"/>
<evidence type="ECO:0000313" key="11">
    <source>
        <dbReference type="EMBL" id="EHO16986.1"/>
    </source>
</evidence>
<protein>
    <recommendedName>
        <fullName evidence="7">tRNA-dihydrouridine synthase</fullName>
        <ecNumber evidence="7">1.3.1.-</ecNumber>
    </recommendedName>
</protein>
<dbReference type="InterPro" id="IPR013785">
    <property type="entry name" value="Aldolase_TIM"/>
</dbReference>
<keyword evidence="3 7" id="KW-0288">FMN</keyword>
<dbReference type="Proteomes" id="UP000018466">
    <property type="component" value="Unassembled WGS sequence"/>
</dbReference>
<dbReference type="Gene3D" id="3.20.20.70">
    <property type="entry name" value="Aldolase class I"/>
    <property type="match status" value="1"/>
</dbReference>
<dbReference type="RefSeq" id="WP_009532418.1">
    <property type="nucleotide sequence ID" value="NZ_JH590862.1"/>
</dbReference>
<evidence type="ECO:0000256" key="4">
    <source>
        <dbReference type="ARBA" id="ARBA00022694"/>
    </source>
</evidence>
<keyword evidence="12" id="KW-1185">Reference proteome</keyword>
<gene>
    <name evidence="11" type="ORF">HMPREF9623_00585</name>
</gene>
<feature type="binding site" evidence="9">
    <location>
        <position position="139"/>
    </location>
    <ligand>
        <name>FMN</name>
        <dbReference type="ChEBI" id="CHEBI:58210"/>
    </ligand>
</feature>
<comment type="function">
    <text evidence="7">Catalyzes the synthesis of 5,6-dihydrouridine (D), a modified base found in the D-loop of most tRNAs, via the reduction of the C5-C6 double bond in target uridines.</text>
</comment>
<dbReference type="PIRSF" id="PIRSF006621">
    <property type="entry name" value="Dus"/>
    <property type="match status" value="1"/>
</dbReference>
<dbReference type="PANTHER" id="PTHR45846">
    <property type="entry name" value="TRNA-DIHYDROURIDINE(47) SYNTHASE [NAD(P)(+)]-LIKE"/>
    <property type="match status" value="1"/>
</dbReference>
<dbReference type="AlphaFoldDB" id="A0AA36Y501"/>
<comment type="similarity">
    <text evidence="7">Belongs to the dus family.</text>
</comment>
<dbReference type="GeneID" id="86940367"/>
<comment type="caution">
    <text evidence="11">The sequence shown here is derived from an EMBL/GenBank/DDBJ whole genome shotgun (WGS) entry which is preliminary data.</text>
</comment>
<dbReference type="EMBL" id="AGEL01000006">
    <property type="protein sequence ID" value="EHO16986.1"/>
    <property type="molecule type" value="Genomic_DNA"/>
</dbReference>
<dbReference type="PROSITE" id="PS01136">
    <property type="entry name" value="UPF0034"/>
    <property type="match status" value="1"/>
</dbReference>
<dbReference type="PANTHER" id="PTHR45846:SF1">
    <property type="entry name" value="TRNA-DIHYDROURIDINE(47) SYNTHASE [NAD(P)(+)]-LIKE"/>
    <property type="match status" value="1"/>
</dbReference>
<evidence type="ECO:0000256" key="5">
    <source>
        <dbReference type="ARBA" id="ARBA00022857"/>
    </source>
</evidence>
<evidence type="ECO:0000256" key="2">
    <source>
        <dbReference type="ARBA" id="ARBA00022630"/>
    </source>
</evidence>
<dbReference type="Pfam" id="PF01207">
    <property type="entry name" value="Dus"/>
    <property type="match status" value="1"/>
</dbReference>
<evidence type="ECO:0000256" key="9">
    <source>
        <dbReference type="PIRSR" id="PIRSR006621-2"/>
    </source>
</evidence>
<accession>A0AA36Y501</accession>
<dbReference type="GO" id="GO:0017150">
    <property type="term" value="F:tRNA dihydrouridine synthase activity"/>
    <property type="evidence" value="ECO:0007669"/>
    <property type="project" value="InterPro"/>
</dbReference>
<dbReference type="InterPro" id="IPR018517">
    <property type="entry name" value="tRNA_hU_synthase_CS"/>
</dbReference>
<evidence type="ECO:0000256" key="3">
    <source>
        <dbReference type="ARBA" id="ARBA00022643"/>
    </source>
</evidence>
<evidence type="ECO:0000259" key="10">
    <source>
        <dbReference type="Pfam" id="PF01207"/>
    </source>
</evidence>
<evidence type="ECO:0000256" key="1">
    <source>
        <dbReference type="ARBA" id="ARBA00001917"/>
    </source>
</evidence>
<evidence type="ECO:0000313" key="12">
    <source>
        <dbReference type="Proteomes" id="UP000018466"/>
    </source>
</evidence>
<feature type="binding site" evidence="9">
    <location>
        <position position="168"/>
    </location>
    <ligand>
        <name>FMN</name>
        <dbReference type="ChEBI" id="CHEBI:58210"/>
    </ligand>
</feature>
<feature type="active site" description="Proton donor" evidence="8">
    <location>
        <position position="98"/>
    </location>
</feature>
<dbReference type="SUPFAM" id="SSF51395">
    <property type="entry name" value="FMN-linked oxidoreductases"/>
    <property type="match status" value="1"/>
</dbReference>
<evidence type="ECO:0000256" key="7">
    <source>
        <dbReference type="PIRNR" id="PIRNR006621"/>
    </source>
</evidence>
<dbReference type="InterPro" id="IPR001269">
    <property type="entry name" value="DUS_fam"/>
</dbReference>
<keyword evidence="6 7" id="KW-0560">Oxidoreductase</keyword>
<keyword evidence="5" id="KW-0521">NADP</keyword>
<sequence>MKEIIFSLAPMEGITGYVYRNALAACYGGVARFYSPFISPGHAGAGITKRDRRDILPENNTGLHLIPQLLTNNAEDFLFAAGILRDYGYTELNLNLGCPSGTVTAKKKGSGFLSEREALRRFFECVFEKLPSDMKLGVKTRLGVKDPAEFPAILEIYNDFPLSELIVHPRVQKEFYRGTVHLDAFALAADGTTMPLGYNGDLIDEADIDRIRERFPSVSHIMLGRGLLRDPMLAARYLRRLRGEEMPCEEEEKRQRRAFHAALLDGYGKSFLYENATLCRMKEVWDYLGLAFPEHERAVRELKKSKTLSEYEVRAEQLLTL</sequence>
<comment type="cofactor">
    <cofactor evidence="1 7 9">
        <name>FMN</name>
        <dbReference type="ChEBI" id="CHEBI:58210"/>
    </cofactor>
</comment>
<dbReference type="GO" id="GO:0050660">
    <property type="term" value="F:flavin adenine dinucleotide binding"/>
    <property type="evidence" value="ECO:0007669"/>
    <property type="project" value="InterPro"/>
</dbReference>
<keyword evidence="2 7" id="KW-0285">Flavoprotein</keyword>
<dbReference type="GO" id="GO:0003723">
    <property type="term" value="F:RNA binding"/>
    <property type="evidence" value="ECO:0007669"/>
    <property type="project" value="TreeGrafter"/>
</dbReference>
<dbReference type="InterPro" id="IPR035587">
    <property type="entry name" value="DUS-like_FMN-bd"/>
</dbReference>
<name>A0AA36Y501_9FIRM</name>
<organism evidence="11 12">
    <name type="scientific">Stomatobaculum longum</name>
    <dbReference type="NCBI Taxonomy" id="796942"/>
    <lineage>
        <taxon>Bacteria</taxon>
        <taxon>Bacillati</taxon>
        <taxon>Bacillota</taxon>
        <taxon>Clostridia</taxon>
        <taxon>Lachnospirales</taxon>
        <taxon>Lachnospiraceae</taxon>
        <taxon>Stomatobaculum</taxon>
    </lineage>
</organism>
<keyword evidence="4 7" id="KW-0819">tRNA processing</keyword>
<feature type="binding site" evidence="9">
    <location>
        <begin position="224"/>
        <end position="225"/>
    </location>
    <ligand>
        <name>FMN</name>
        <dbReference type="ChEBI" id="CHEBI:58210"/>
    </ligand>
</feature>
<dbReference type="EC" id="1.3.1.-" evidence="7"/>